<reference evidence="8 9" key="1">
    <citation type="submission" date="2017-05" db="EMBL/GenBank/DDBJ databases">
        <authorList>
            <person name="Song R."/>
            <person name="Chenine A.L."/>
            <person name="Ruprecht R.M."/>
        </authorList>
    </citation>
    <scope>NUCLEOTIDE SEQUENCE [LARGE SCALE GENOMIC DNA]</scope>
    <source>
        <strain evidence="8 9">DSM 26136</strain>
    </source>
</reference>
<feature type="transmembrane region" description="Helical" evidence="5">
    <location>
        <begin position="20"/>
        <end position="43"/>
    </location>
</feature>
<evidence type="ECO:0000256" key="6">
    <source>
        <dbReference type="SAM" id="MobiDB-lite"/>
    </source>
</evidence>
<dbReference type="KEGG" id="cser:CCO03_16685"/>
<comment type="similarity">
    <text evidence="5">Belongs to the MscS (TC 1.A.23) family.</text>
</comment>
<evidence type="ECO:0000313" key="8">
    <source>
        <dbReference type="EMBL" id="ARU06085.1"/>
    </source>
</evidence>
<keyword evidence="4 5" id="KW-0472">Membrane</keyword>
<feature type="compositionally biased region" description="Low complexity" evidence="6">
    <location>
        <begin position="223"/>
        <end position="237"/>
    </location>
</feature>
<dbReference type="Proteomes" id="UP000196138">
    <property type="component" value="Chromosome"/>
</dbReference>
<evidence type="ECO:0000313" key="9">
    <source>
        <dbReference type="Proteomes" id="UP000196138"/>
    </source>
</evidence>
<keyword evidence="5" id="KW-0407">Ion channel</keyword>
<sequence length="237" mass="25300">MDHAWNRLLAKLPAPVQELVALIAPVLQIALIILVAVLLRHLVRKLIAQMTLRYHLPIEFTVGARRIAGFLIYGSALLLVLERLGVSGAVLWSALTGFTAVAAVAFFAAWSVLSNIFCSLLVFTTRLFRLHDHIELLENGEKPGLKGRVIDINLIYTTLEETGNGAQGTELKVPNSLFFQRSLRRWHGPVDGPVTPKPFNPPAEPAAADAGVVPGTPIPAGTANAASVAGSNPAAAA</sequence>
<accession>A0A1Y0ER05</accession>
<protein>
    <recommendedName>
        <fullName evidence="5">Small-conductance mechanosensitive channel</fullName>
    </recommendedName>
</protein>
<keyword evidence="5" id="KW-1003">Cell membrane</keyword>
<dbReference type="RefSeq" id="WP_087282878.1">
    <property type="nucleotide sequence ID" value="NZ_CP021455.1"/>
</dbReference>
<evidence type="ECO:0000256" key="1">
    <source>
        <dbReference type="ARBA" id="ARBA00004370"/>
    </source>
</evidence>
<dbReference type="PANTHER" id="PTHR30221:SF8">
    <property type="entry name" value="SMALL-CONDUCTANCE MECHANOSENSITIVE CHANNEL"/>
    <property type="match status" value="1"/>
</dbReference>
<dbReference type="Gene3D" id="2.30.30.60">
    <property type="match status" value="1"/>
</dbReference>
<dbReference type="OrthoDB" id="8685113at2"/>
<comment type="subcellular location">
    <subcellularLocation>
        <location evidence="5">Cell inner membrane</location>
        <topology evidence="5">Multi-pass membrane protein</topology>
    </subcellularLocation>
    <subcellularLocation>
        <location evidence="1">Membrane</location>
    </subcellularLocation>
</comment>
<feature type="transmembrane region" description="Helical" evidence="5">
    <location>
        <begin position="70"/>
        <end position="92"/>
    </location>
</feature>
<evidence type="ECO:0000256" key="5">
    <source>
        <dbReference type="RuleBase" id="RU369025"/>
    </source>
</evidence>
<dbReference type="GO" id="GO:0005886">
    <property type="term" value="C:plasma membrane"/>
    <property type="evidence" value="ECO:0007669"/>
    <property type="project" value="UniProtKB-SubCell"/>
</dbReference>
<dbReference type="InterPro" id="IPR045275">
    <property type="entry name" value="MscS_archaea/bacteria_type"/>
</dbReference>
<keyword evidence="3 5" id="KW-1133">Transmembrane helix</keyword>
<dbReference type="InterPro" id="IPR006685">
    <property type="entry name" value="MscS_channel_2nd"/>
</dbReference>
<organism evidence="8 9">
    <name type="scientific">Comamonas serinivorans</name>
    <dbReference type="NCBI Taxonomy" id="1082851"/>
    <lineage>
        <taxon>Bacteria</taxon>
        <taxon>Pseudomonadati</taxon>
        <taxon>Pseudomonadota</taxon>
        <taxon>Betaproteobacteria</taxon>
        <taxon>Burkholderiales</taxon>
        <taxon>Comamonadaceae</taxon>
        <taxon>Comamonas</taxon>
    </lineage>
</organism>
<feature type="region of interest" description="Disordered" evidence="6">
    <location>
        <begin position="190"/>
        <end position="237"/>
    </location>
</feature>
<dbReference type="EMBL" id="CP021455">
    <property type="protein sequence ID" value="ARU06085.1"/>
    <property type="molecule type" value="Genomic_DNA"/>
</dbReference>
<dbReference type="PANTHER" id="PTHR30221">
    <property type="entry name" value="SMALL-CONDUCTANCE MECHANOSENSITIVE CHANNEL"/>
    <property type="match status" value="1"/>
</dbReference>
<dbReference type="InterPro" id="IPR010920">
    <property type="entry name" value="LSM_dom_sf"/>
</dbReference>
<evidence type="ECO:0000259" key="7">
    <source>
        <dbReference type="Pfam" id="PF00924"/>
    </source>
</evidence>
<keyword evidence="5" id="KW-0813">Transport</keyword>
<comment type="caution">
    <text evidence="5">Lacks conserved residue(s) required for the propagation of feature annotation.</text>
</comment>
<evidence type="ECO:0000256" key="4">
    <source>
        <dbReference type="ARBA" id="ARBA00023136"/>
    </source>
</evidence>
<feature type="domain" description="Mechanosensitive ion channel MscS" evidence="7">
    <location>
        <begin position="112"/>
        <end position="182"/>
    </location>
</feature>
<dbReference type="InterPro" id="IPR023408">
    <property type="entry name" value="MscS_beta-dom_sf"/>
</dbReference>
<proteinExistence type="inferred from homology"/>
<comment type="function">
    <text evidence="5">Mechanosensitive channel that participates in the regulation of osmotic pressure changes within the cell, opening in response to stretch forces in the membrane lipid bilayer, without the need for other proteins. Contributes to normal resistance to hypoosmotic shock. Forms an ion channel of 1.0 nanosiemens conductance with a slight preference for anions.</text>
</comment>
<dbReference type="GO" id="GO:0008381">
    <property type="term" value="F:mechanosensitive monoatomic ion channel activity"/>
    <property type="evidence" value="ECO:0007669"/>
    <property type="project" value="InterPro"/>
</dbReference>
<evidence type="ECO:0000256" key="3">
    <source>
        <dbReference type="ARBA" id="ARBA00022989"/>
    </source>
</evidence>
<feature type="compositionally biased region" description="Pro residues" evidence="6">
    <location>
        <begin position="195"/>
        <end position="204"/>
    </location>
</feature>
<dbReference type="SUPFAM" id="SSF50182">
    <property type="entry name" value="Sm-like ribonucleoproteins"/>
    <property type="match status" value="1"/>
</dbReference>
<gene>
    <name evidence="8" type="ORF">CCO03_16685</name>
</gene>
<evidence type="ECO:0000256" key="2">
    <source>
        <dbReference type="ARBA" id="ARBA00022692"/>
    </source>
</evidence>
<keyword evidence="5" id="KW-0997">Cell inner membrane</keyword>
<keyword evidence="2 5" id="KW-0812">Transmembrane</keyword>
<keyword evidence="5" id="KW-0406">Ion transport</keyword>
<comment type="subunit">
    <text evidence="5">Homoheptamer.</text>
</comment>
<feature type="transmembrane region" description="Helical" evidence="5">
    <location>
        <begin position="98"/>
        <end position="123"/>
    </location>
</feature>
<dbReference type="Pfam" id="PF00924">
    <property type="entry name" value="MS_channel_2nd"/>
    <property type="match status" value="1"/>
</dbReference>
<name>A0A1Y0ER05_9BURK</name>
<dbReference type="AlphaFoldDB" id="A0A1Y0ER05"/>
<keyword evidence="9" id="KW-1185">Reference proteome</keyword>
<dbReference type="Gene3D" id="1.10.287.1260">
    <property type="match status" value="1"/>
</dbReference>